<gene>
    <name evidence="2" type="ORF">SEMRO_663_G183510.1</name>
</gene>
<dbReference type="PANTHER" id="PTHR35213:SF5">
    <property type="entry name" value="RING-TYPE DOMAIN-CONTAINING PROTEIN"/>
    <property type="match status" value="1"/>
</dbReference>
<evidence type="ECO:0000256" key="1">
    <source>
        <dbReference type="SAM" id="MobiDB-lite"/>
    </source>
</evidence>
<feature type="region of interest" description="Disordered" evidence="1">
    <location>
        <begin position="95"/>
        <end position="138"/>
    </location>
</feature>
<keyword evidence="3" id="KW-1185">Reference proteome</keyword>
<dbReference type="Proteomes" id="UP001153069">
    <property type="component" value="Unassembled WGS sequence"/>
</dbReference>
<feature type="compositionally biased region" description="Basic and acidic residues" evidence="1">
    <location>
        <begin position="106"/>
        <end position="124"/>
    </location>
</feature>
<dbReference type="PANTHER" id="PTHR35213">
    <property type="entry name" value="RING-TYPE DOMAIN-CONTAINING PROTEIN-RELATED"/>
    <property type="match status" value="1"/>
</dbReference>
<protein>
    <submittedName>
        <fullName evidence="2">Uncharacterized protein</fullName>
    </submittedName>
</protein>
<dbReference type="EMBL" id="CAICTM010000662">
    <property type="protein sequence ID" value="CAB9514596.1"/>
    <property type="molecule type" value="Genomic_DNA"/>
</dbReference>
<dbReference type="AlphaFoldDB" id="A0A9N8E4N4"/>
<evidence type="ECO:0000313" key="3">
    <source>
        <dbReference type="Proteomes" id="UP001153069"/>
    </source>
</evidence>
<dbReference type="OrthoDB" id="49588at2759"/>
<reference evidence="2" key="1">
    <citation type="submission" date="2020-06" db="EMBL/GenBank/DDBJ databases">
        <authorList>
            <consortium name="Plant Systems Biology data submission"/>
        </authorList>
    </citation>
    <scope>NUCLEOTIDE SEQUENCE</scope>
    <source>
        <strain evidence="2">D6</strain>
    </source>
</reference>
<proteinExistence type="predicted"/>
<comment type="caution">
    <text evidence="2">The sequence shown here is derived from an EMBL/GenBank/DDBJ whole genome shotgun (WGS) entry which is preliminary data.</text>
</comment>
<name>A0A9N8E4N4_9STRA</name>
<evidence type="ECO:0000313" key="2">
    <source>
        <dbReference type="EMBL" id="CAB9514596.1"/>
    </source>
</evidence>
<accession>A0A9N8E4N4</accession>
<organism evidence="2 3">
    <name type="scientific">Seminavis robusta</name>
    <dbReference type="NCBI Taxonomy" id="568900"/>
    <lineage>
        <taxon>Eukaryota</taxon>
        <taxon>Sar</taxon>
        <taxon>Stramenopiles</taxon>
        <taxon>Ochrophyta</taxon>
        <taxon>Bacillariophyta</taxon>
        <taxon>Bacillariophyceae</taxon>
        <taxon>Bacillariophycidae</taxon>
        <taxon>Naviculales</taxon>
        <taxon>Naviculaceae</taxon>
        <taxon>Seminavis</taxon>
    </lineage>
</organism>
<sequence>MHHGKWTSEEEAYVEVLTEAFKAGIVPIPEGATLRVFLASMLNCPTKRISKKFVGTNYHGKRAYVRKRVGEYDPEVAKGIRERLREMEGRFIKSLKPQKRTPQRPLQKEEPAETKRVFEARSEDPTDMLRSPLGARPQGHSQRVKISLAVPAAKPAVTGTVGQATNTPLLGRFEECLRAAMENLRTKPAPATTAATLFTKTSNEPATGTSTNDFILAMLNQRLPPPTASLQTLDAATGPSSKAFTNSLFRSLQLQQKLGNTTAQLKAAMGPPTMPKN</sequence>